<dbReference type="SUPFAM" id="SSF109854">
    <property type="entry name" value="DinB/YfiT-like putative metalloenzymes"/>
    <property type="match status" value="1"/>
</dbReference>
<feature type="domain" description="Mycothiol-dependent maleylpyruvate isomerase metal-binding" evidence="1">
    <location>
        <begin position="6"/>
        <end position="136"/>
    </location>
</feature>
<comment type="caution">
    <text evidence="2">The sequence shown here is derived from an EMBL/GenBank/DDBJ whole genome shotgun (WGS) entry which is preliminary data.</text>
</comment>
<dbReference type="InterPro" id="IPR024344">
    <property type="entry name" value="MDMPI_metal-binding"/>
</dbReference>
<dbReference type="RefSeq" id="WP_115848672.1">
    <property type="nucleotide sequence ID" value="NZ_QTUC01000001.1"/>
</dbReference>
<name>A0A3D9UZR6_THECX</name>
<evidence type="ECO:0000259" key="1">
    <source>
        <dbReference type="Pfam" id="PF11716"/>
    </source>
</evidence>
<dbReference type="GO" id="GO:0046872">
    <property type="term" value="F:metal ion binding"/>
    <property type="evidence" value="ECO:0007669"/>
    <property type="project" value="InterPro"/>
</dbReference>
<dbReference type="NCBIfam" id="TIGR03085">
    <property type="entry name" value="TIGR03085 family metal-binding protein"/>
    <property type="match status" value="1"/>
</dbReference>
<protein>
    <submittedName>
        <fullName evidence="2">Uncharacterized protein (TIGR03085 family)</fullName>
    </submittedName>
</protein>
<gene>
    <name evidence="2" type="ORF">DFJ64_0133</name>
</gene>
<evidence type="ECO:0000313" key="3">
    <source>
        <dbReference type="Proteomes" id="UP000256485"/>
    </source>
</evidence>
<sequence>MTEHARAERHALADLLMAVGPDAPTLCAGWTTAHLAAHLVVRESDVLAAAGIVLGPLAPRTKAAMDDLVRRTDYATLVERVRSGPPRWSPARVGAVDRELNTTEFFVHHEDVRRAQPTWQPRELPDDLEEFLWRRLTRAGRFLFRRAAVGVLLVRPDGPTVRVRGGEPTAVLEGKPSELTLYAFGRTSVADVALRGPSEAIEALAHAPLGV</sequence>
<organism evidence="2 3">
    <name type="scientific">Thermasporomyces composti</name>
    <dbReference type="NCBI Taxonomy" id="696763"/>
    <lineage>
        <taxon>Bacteria</taxon>
        <taxon>Bacillati</taxon>
        <taxon>Actinomycetota</taxon>
        <taxon>Actinomycetes</taxon>
        <taxon>Propionibacteriales</taxon>
        <taxon>Nocardioidaceae</taxon>
        <taxon>Thermasporomyces</taxon>
    </lineage>
</organism>
<dbReference type="InterPro" id="IPR034660">
    <property type="entry name" value="DinB/YfiT-like"/>
</dbReference>
<evidence type="ECO:0000313" key="2">
    <source>
        <dbReference type="EMBL" id="REF34767.1"/>
    </source>
</evidence>
<dbReference type="NCBIfam" id="TIGR03083">
    <property type="entry name" value="maleylpyruvate isomerase family mycothiol-dependent enzyme"/>
    <property type="match status" value="1"/>
</dbReference>
<dbReference type="InterPro" id="IPR017519">
    <property type="entry name" value="CHP03085"/>
</dbReference>
<dbReference type="AlphaFoldDB" id="A0A3D9UZR6"/>
<dbReference type="OrthoDB" id="3268903at2"/>
<reference evidence="2 3" key="1">
    <citation type="submission" date="2018-08" db="EMBL/GenBank/DDBJ databases">
        <title>Sequencing the genomes of 1000 actinobacteria strains.</title>
        <authorList>
            <person name="Klenk H.-P."/>
        </authorList>
    </citation>
    <scope>NUCLEOTIDE SEQUENCE [LARGE SCALE GENOMIC DNA]</scope>
    <source>
        <strain evidence="2 3">DSM 22891</strain>
    </source>
</reference>
<proteinExistence type="predicted"/>
<dbReference type="Proteomes" id="UP000256485">
    <property type="component" value="Unassembled WGS sequence"/>
</dbReference>
<dbReference type="Pfam" id="PF11716">
    <property type="entry name" value="MDMPI_N"/>
    <property type="match status" value="1"/>
</dbReference>
<dbReference type="EMBL" id="QTUC01000001">
    <property type="protein sequence ID" value="REF34767.1"/>
    <property type="molecule type" value="Genomic_DNA"/>
</dbReference>
<keyword evidence="3" id="KW-1185">Reference proteome</keyword>
<dbReference type="InterPro" id="IPR017517">
    <property type="entry name" value="Maleyloyr_isom"/>
</dbReference>
<accession>A0A3D9UZR6</accession>